<keyword evidence="2" id="KW-1185">Reference proteome</keyword>
<comment type="caution">
    <text evidence="1">The sequence shown here is derived from an EMBL/GenBank/DDBJ whole genome shotgun (WGS) entry which is preliminary data.</text>
</comment>
<organism evidence="1 2">
    <name type="scientific">Rurimicrobium arvi</name>
    <dbReference type="NCBI Taxonomy" id="2049916"/>
    <lineage>
        <taxon>Bacteria</taxon>
        <taxon>Pseudomonadati</taxon>
        <taxon>Bacteroidota</taxon>
        <taxon>Chitinophagia</taxon>
        <taxon>Chitinophagales</taxon>
        <taxon>Chitinophagaceae</taxon>
        <taxon>Rurimicrobium</taxon>
    </lineage>
</organism>
<protein>
    <submittedName>
        <fullName evidence="1">Uncharacterized protein</fullName>
    </submittedName>
</protein>
<dbReference type="Proteomes" id="UP001501410">
    <property type="component" value="Unassembled WGS sequence"/>
</dbReference>
<name>A0ABP8MYZ1_9BACT</name>
<evidence type="ECO:0000313" key="1">
    <source>
        <dbReference type="EMBL" id="GAA4457062.1"/>
    </source>
</evidence>
<gene>
    <name evidence="1" type="ORF">GCM10023092_23310</name>
</gene>
<reference evidence="2" key="1">
    <citation type="journal article" date="2019" name="Int. J. Syst. Evol. Microbiol.">
        <title>The Global Catalogue of Microorganisms (GCM) 10K type strain sequencing project: providing services to taxonomists for standard genome sequencing and annotation.</title>
        <authorList>
            <consortium name="The Broad Institute Genomics Platform"/>
            <consortium name="The Broad Institute Genome Sequencing Center for Infectious Disease"/>
            <person name="Wu L."/>
            <person name="Ma J."/>
        </authorList>
    </citation>
    <scope>NUCLEOTIDE SEQUENCE [LARGE SCALE GENOMIC DNA]</scope>
    <source>
        <strain evidence="2">JCM 31921</strain>
    </source>
</reference>
<dbReference type="EMBL" id="BAABEZ010000022">
    <property type="protein sequence ID" value="GAA4457062.1"/>
    <property type="molecule type" value="Genomic_DNA"/>
</dbReference>
<sequence length="236" mass="26192">MFTLGQINDSEYNLLGAMNEADFLGAVEQAPAEEKARFFRKTKEIAKQSAGKNARGSRSDFETRINLLPKDIQKGLASKSLQSVDISYYAVKDIANSKVVKMLRDDDNKTVGYTNISSAKLEKGAFFLLHGMRLLYGISDQSITNPLTVNFSIIPDFLRNGEFEFKANGAVLIPNTTLEVFNTKGNAQLVEGTYILDNPKLIRDQQTIEMNLEWGTNAPQNAYLKLILIGTTVVKA</sequence>
<accession>A0ABP8MYZ1</accession>
<dbReference type="RefSeq" id="WP_344827220.1">
    <property type="nucleotide sequence ID" value="NZ_BAABEZ010000022.1"/>
</dbReference>
<proteinExistence type="predicted"/>
<evidence type="ECO:0000313" key="2">
    <source>
        <dbReference type="Proteomes" id="UP001501410"/>
    </source>
</evidence>